<dbReference type="FunFam" id="1.10.10.60:FF:000322">
    <property type="entry name" value="Transcription factor TFIIIB component B"/>
    <property type="match status" value="1"/>
</dbReference>
<sequence>MKSFSSSAINKSGKKFAPKAPTRRAAPAHAAPARRPSAVSQSQTLSAQASQERDATESLRPPSAGVAEPEQPAVIDDAPVAVSATKEPTRAAPNATAISISRPKRKASISTPATKESNAPPPSLPTTDIPTSPRTVTAEPPIVPSIEHEIEQIAPAVQDAPRPTDDVGVEESSSREPRAAAQDNATAPLRIRQVSYAKKTSEITRGRRKASTLPTPPSSQAVVPTIEGASETPAPSVTPSTPEPGQANAKAKRKASKAGTEADGSEKAKKARRRKREPTPEGAERVEILPNVVKMSELCKDLKTGRKSKRETELRKLEIEEQERKWKAQEDGLNSGTPVKKTAEPENNREDRIPPAKPQAGPLMRIVNGEIVLDTASLEVDRHADAARSAGDLEDVVENQLTRKINQATYGKRSKTETWDEELTDLFYRGLRMFGTDFMVISKLFPGRSRRQIKLKFNNEERRDPQRIKDTLLGPRETINIQTYSEMTQQTFDDPKVIQQELDDEKKRIEEEHEKEKQLQEELMRNPTGTGKDENADGDKANGAPAKVKGRGKKAKAQSGGTEEVLGSIDDIPMA</sequence>
<organism evidence="3 4">
    <name type="scientific">Penicillium cinerascens</name>
    <dbReference type="NCBI Taxonomy" id="70096"/>
    <lineage>
        <taxon>Eukaryota</taxon>
        <taxon>Fungi</taxon>
        <taxon>Dikarya</taxon>
        <taxon>Ascomycota</taxon>
        <taxon>Pezizomycotina</taxon>
        <taxon>Eurotiomycetes</taxon>
        <taxon>Eurotiomycetidae</taxon>
        <taxon>Eurotiales</taxon>
        <taxon>Aspergillaceae</taxon>
        <taxon>Penicillium</taxon>
    </lineage>
</organism>
<feature type="region of interest" description="Disordered" evidence="1">
    <location>
        <begin position="1"/>
        <end position="288"/>
    </location>
</feature>
<gene>
    <name evidence="3" type="ORF">N7498_004827</name>
</gene>
<feature type="domain" description="Myb-like" evidence="2">
    <location>
        <begin position="415"/>
        <end position="463"/>
    </location>
</feature>
<dbReference type="RefSeq" id="XP_058308427.1">
    <property type="nucleotide sequence ID" value="XM_058451889.1"/>
</dbReference>
<proteinExistence type="predicted"/>
<dbReference type="Gene3D" id="1.10.10.60">
    <property type="entry name" value="Homeodomain-like"/>
    <property type="match status" value="1"/>
</dbReference>
<feature type="compositionally biased region" description="Polar residues" evidence="1">
    <location>
        <begin position="1"/>
        <end position="10"/>
    </location>
</feature>
<name>A0A9W9MM83_9EURO</name>
<dbReference type="PANTHER" id="PTHR22929:SF0">
    <property type="entry name" value="TRANSCRIPTION FACTOR TFIIIB COMPONENT B'' HOMOLOG"/>
    <property type="match status" value="1"/>
</dbReference>
<keyword evidence="4" id="KW-1185">Reference proteome</keyword>
<feature type="compositionally biased region" description="Polar residues" evidence="1">
    <location>
        <begin position="108"/>
        <end position="117"/>
    </location>
</feature>
<protein>
    <recommendedName>
        <fullName evidence="2">Myb-like domain-containing protein</fullName>
    </recommendedName>
</protein>
<dbReference type="GO" id="GO:0000126">
    <property type="term" value="C:transcription factor TFIIIB complex"/>
    <property type="evidence" value="ECO:0007669"/>
    <property type="project" value="TreeGrafter"/>
</dbReference>
<evidence type="ECO:0000313" key="4">
    <source>
        <dbReference type="Proteomes" id="UP001150904"/>
    </source>
</evidence>
<accession>A0A9W9MM83</accession>
<dbReference type="CDD" id="cd00167">
    <property type="entry name" value="SANT"/>
    <property type="match status" value="1"/>
</dbReference>
<dbReference type="InterPro" id="IPR009057">
    <property type="entry name" value="Homeodomain-like_sf"/>
</dbReference>
<dbReference type="GO" id="GO:0001156">
    <property type="term" value="F:TFIIIC-class transcription factor complex binding"/>
    <property type="evidence" value="ECO:0007669"/>
    <property type="project" value="TreeGrafter"/>
</dbReference>
<evidence type="ECO:0000259" key="2">
    <source>
        <dbReference type="SMART" id="SM00717"/>
    </source>
</evidence>
<feature type="compositionally biased region" description="Basic and acidic residues" evidence="1">
    <location>
        <begin position="277"/>
        <end position="287"/>
    </location>
</feature>
<feature type="compositionally biased region" description="Polar residues" evidence="1">
    <location>
        <begin position="125"/>
        <end position="135"/>
    </location>
</feature>
<feature type="compositionally biased region" description="Basic and acidic residues" evidence="1">
    <location>
        <begin position="341"/>
        <end position="354"/>
    </location>
</feature>
<dbReference type="Proteomes" id="UP001150904">
    <property type="component" value="Unassembled WGS sequence"/>
</dbReference>
<evidence type="ECO:0000313" key="3">
    <source>
        <dbReference type="EMBL" id="KAJ5203948.1"/>
    </source>
</evidence>
<dbReference type="GeneID" id="83179190"/>
<dbReference type="InterPro" id="IPR039467">
    <property type="entry name" value="TFIIIB_B''_Myb"/>
</dbReference>
<reference evidence="3" key="2">
    <citation type="journal article" date="2023" name="IMA Fungus">
        <title>Comparative genomic study of the Penicillium genus elucidates a diverse pangenome and 15 lateral gene transfer events.</title>
        <authorList>
            <person name="Petersen C."/>
            <person name="Sorensen T."/>
            <person name="Nielsen M.R."/>
            <person name="Sondergaard T.E."/>
            <person name="Sorensen J.L."/>
            <person name="Fitzpatrick D.A."/>
            <person name="Frisvad J.C."/>
            <person name="Nielsen K.L."/>
        </authorList>
    </citation>
    <scope>NUCLEOTIDE SEQUENCE</scope>
    <source>
        <strain evidence="3">IBT 15544</strain>
    </source>
</reference>
<feature type="compositionally biased region" description="Basic and acidic residues" evidence="1">
    <location>
        <begin position="510"/>
        <end position="524"/>
    </location>
</feature>
<dbReference type="SUPFAM" id="SSF46689">
    <property type="entry name" value="Homeodomain-like"/>
    <property type="match status" value="1"/>
</dbReference>
<dbReference type="EMBL" id="JAPQKR010000012">
    <property type="protein sequence ID" value="KAJ5203948.1"/>
    <property type="molecule type" value="Genomic_DNA"/>
</dbReference>
<dbReference type="SMART" id="SM00717">
    <property type="entry name" value="SANT"/>
    <property type="match status" value="1"/>
</dbReference>
<evidence type="ECO:0000256" key="1">
    <source>
        <dbReference type="SAM" id="MobiDB-lite"/>
    </source>
</evidence>
<feature type="region of interest" description="Disordered" evidence="1">
    <location>
        <begin position="510"/>
        <end position="575"/>
    </location>
</feature>
<feature type="compositionally biased region" description="Basic and acidic residues" evidence="1">
    <location>
        <begin position="531"/>
        <end position="540"/>
    </location>
</feature>
<comment type="caution">
    <text evidence="3">The sequence shown here is derived from an EMBL/GenBank/DDBJ whole genome shotgun (WGS) entry which is preliminary data.</text>
</comment>
<dbReference type="OrthoDB" id="272624at2759"/>
<feature type="compositionally biased region" description="Low complexity" evidence="1">
    <location>
        <begin position="18"/>
        <end position="50"/>
    </location>
</feature>
<dbReference type="PANTHER" id="PTHR22929">
    <property type="entry name" value="RNA POLYMERASE III TRANSCRIPTION INITIATION FACTOR B"/>
    <property type="match status" value="1"/>
</dbReference>
<dbReference type="Pfam" id="PF15963">
    <property type="entry name" value="Myb_DNA-bind_7"/>
    <property type="match status" value="1"/>
</dbReference>
<feature type="region of interest" description="Disordered" evidence="1">
    <location>
        <begin position="322"/>
        <end position="361"/>
    </location>
</feature>
<dbReference type="GO" id="GO:0070898">
    <property type="term" value="P:RNA polymerase III preinitiation complex assembly"/>
    <property type="evidence" value="ECO:0007669"/>
    <property type="project" value="TreeGrafter"/>
</dbReference>
<dbReference type="InterPro" id="IPR001005">
    <property type="entry name" value="SANT/Myb"/>
</dbReference>
<dbReference type="AlphaFoldDB" id="A0A9W9MM83"/>
<reference evidence="3" key="1">
    <citation type="submission" date="2022-12" db="EMBL/GenBank/DDBJ databases">
        <authorList>
            <person name="Petersen C."/>
        </authorList>
    </citation>
    <scope>NUCLEOTIDE SEQUENCE</scope>
    <source>
        <strain evidence="3">IBT 15544</strain>
    </source>
</reference>